<keyword evidence="4" id="KW-1185">Reference proteome</keyword>
<accession>A0A4Y7TW58</accession>
<comment type="caution">
    <text evidence="3">The sequence shown here is derived from an EMBL/GenBank/DDBJ whole genome shotgun (WGS) entry which is preliminary data.</text>
</comment>
<proteinExistence type="predicted"/>
<feature type="coiled-coil region" evidence="1">
    <location>
        <begin position="14"/>
        <end position="66"/>
    </location>
</feature>
<protein>
    <submittedName>
        <fullName evidence="3">Uncharacterized protein</fullName>
    </submittedName>
</protein>
<evidence type="ECO:0000313" key="4">
    <source>
        <dbReference type="Proteomes" id="UP000298030"/>
    </source>
</evidence>
<feature type="region of interest" description="Disordered" evidence="2">
    <location>
        <begin position="136"/>
        <end position="191"/>
    </location>
</feature>
<sequence>MSTEAALLNLSTTISGLQSQIEELKQGKRDLRSDKECLKNELLGLKEELGNALAEASRLRNELQGTNVALEYWKSPSELERSAQEAQDQVSHQSTAVQIMPDTTSQIVRESGSAIVDDIPPAAQDIPFTASTTVAASPDEPLLPEPVANNSLRTSSSRSKKRKTVAVDEGDRTRFRKHSPRRAGSDARWQRRTQAPAGMAIPMPIGTQPLSRGRPVVPFKEDEAFILPPHILQRYPEHAPPLDISSPPSDVHVSRELLGDLHGGSPRQDAQHITPIVNPSGNSTVRSHFPGSILTQECLSFLAMAV</sequence>
<evidence type="ECO:0000256" key="2">
    <source>
        <dbReference type="SAM" id="MobiDB-lite"/>
    </source>
</evidence>
<dbReference type="AlphaFoldDB" id="A0A4Y7TW58"/>
<gene>
    <name evidence="3" type="ORF">FA13DRAFT_709015</name>
</gene>
<dbReference type="EMBL" id="QPFP01000003">
    <property type="protein sequence ID" value="TEB37852.1"/>
    <property type="molecule type" value="Genomic_DNA"/>
</dbReference>
<evidence type="ECO:0000313" key="3">
    <source>
        <dbReference type="EMBL" id="TEB37852.1"/>
    </source>
</evidence>
<name>A0A4Y7TW58_COPMI</name>
<keyword evidence="1" id="KW-0175">Coiled coil</keyword>
<organism evidence="3 4">
    <name type="scientific">Coprinellus micaceus</name>
    <name type="common">Glistening ink-cap mushroom</name>
    <name type="synonym">Coprinus micaceus</name>
    <dbReference type="NCBI Taxonomy" id="71717"/>
    <lineage>
        <taxon>Eukaryota</taxon>
        <taxon>Fungi</taxon>
        <taxon>Dikarya</taxon>
        <taxon>Basidiomycota</taxon>
        <taxon>Agaricomycotina</taxon>
        <taxon>Agaricomycetes</taxon>
        <taxon>Agaricomycetidae</taxon>
        <taxon>Agaricales</taxon>
        <taxon>Agaricineae</taxon>
        <taxon>Psathyrellaceae</taxon>
        <taxon>Coprinellus</taxon>
    </lineage>
</organism>
<reference evidence="3 4" key="1">
    <citation type="journal article" date="2019" name="Nat. Ecol. Evol.">
        <title>Megaphylogeny resolves global patterns of mushroom evolution.</title>
        <authorList>
            <person name="Varga T."/>
            <person name="Krizsan K."/>
            <person name="Foldi C."/>
            <person name="Dima B."/>
            <person name="Sanchez-Garcia M."/>
            <person name="Sanchez-Ramirez S."/>
            <person name="Szollosi G.J."/>
            <person name="Szarkandi J.G."/>
            <person name="Papp V."/>
            <person name="Albert L."/>
            <person name="Andreopoulos W."/>
            <person name="Angelini C."/>
            <person name="Antonin V."/>
            <person name="Barry K.W."/>
            <person name="Bougher N.L."/>
            <person name="Buchanan P."/>
            <person name="Buyck B."/>
            <person name="Bense V."/>
            <person name="Catcheside P."/>
            <person name="Chovatia M."/>
            <person name="Cooper J."/>
            <person name="Damon W."/>
            <person name="Desjardin D."/>
            <person name="Finy P."/>
            <person name="Geml J."/>
            <person name="Haridas S."/>
            <person name="Hughes K."/>
            <person name="Justo A."/>
            <person name="Karasinski D."/>
            <person name="Kautmanova I."/>
            <person name="Kiss B."/>
            <person name="Kocsube S."/>
            <person name="Kotiranta H."/>
            <person name="LaButti K.M."/>
            <person name="Lechner B.E."/>
            <person name="Liimatainen K."/>
            <person name="Lipzen A."/>
            <person name="Lukacs Z."/>
            <person name="Mihaltcheva S."/>
            <person name="Morgado L.N."/>
            <person name="Niskanen T."/>
            <person name="Noordeloos M.E."/>
            <person name="Ohm R.A."/>
            <person name="Ortiz-Santana B."/>
            <person name="Ovrebo C."/>
            <person name="Racz N."/>
            <person name="Riley R."/>
            <person name="Savchenko A."/>
            <person name="Shiryaev A."/>
            <person name="Soop K."/>
            <person name="Spirin V."/>
            <person name="Szebenyi C."/>
            <person name="Tomsovsky M."/>
            <person name="Tulloss R.E."/>
            <person name="Uehling J."/>
            <person name="Grigoriev I.V."/>
            <person name="Vagvolgyi C."/>
            <person name="Papp T."/>
            <person name="Martin F.M."/>
            <person name="Miettinen O."/>
            <person name="Hibbett D.S."/>
            <person name="Nagy L.G."/>
        </authorList>
    </citation>
    <scope>NUCLEOTIDE SEQUENCE [LARGE SCALE GENOMIC DNA]</scope>
    <source>
        <strain evidence="3 4">FP101781</strain>
    </source>
</reference>
<evidence type="ECO:0000256" key="1">
    <source>
        <dbReference type="SAM" id="Coils"/>
    </source>
</evidence>
<dbReference type="Proteomes" id="UP000298030">
    <property type="component" value="Unassembled WGS sequence"/>
</dbReference>